<comment type="caution">
    <text evidence="1">The sequence shown here is derived from an EMBL/GenBank/DDBJ whole genome shotgun (WGS) entry which is preliminary data.</text>
</comment>
<proteinExistence type="predicted"/>
<gene>
    <name evidence="1" type="ORF">CKY02_08625</name>
</gene>
<organism evidence="1 2">
    <name type="scientific">Photorhabdus bodei</name>
    <dbReference type="NCBI Taxonomy" id="2029681"/>
    <lineage>
        <taxon>Bacteria</taxon>
        <taxon>Pseudomonadati</taxon>
        <taxon>Pseudomonadota</taxon>
        <taxon>Gammaproteobacteria</taxon>
        <taxon>Enterobacterales</taxon>
        <taxon>Morganellaceae</taxon>
        <taxon>Photorhabdus</taxon>
    </lineage>
</organism>
<sequence length="68" mass="8039">MLFLSLQEIVIPKFPVHPFIIIILNDLLFWWKFSIPSITDAKNIVWSVNSNGEKVHFYYENGVFIKNN</sequence>
<reference evidence="1 2" key="1">
    <citation type="journal article" date="2018" name="Int. J. Syst. Evol. Microbiol.">
        <title>Whole-genome-based revisit of Photorhabdus phylogeny: proposal for the elevation of most Photorhabdus subspecies to the species level and description of one novel species Photorhabdus bodei sp. nov., and one novel subspecies Photorhabdus laumondii subsp. clarkei subsp. nov.</title>
        <authorList>
            <person name="Machado R.A.R."/>
            <person name="Wuthrich D."/>
            <person name="Kuhnert P."/>
            <person name="Arce C.C.M."/>
            <person name="Thonen L."/>
            <person name="Ruiz C."/>
            <person name="Zhang X."/>
            <person name="Robert C.A.M."/>
            <person name="Karimi J."/>
            <person name="Kamali S."/>
            <person name="Ma J."/>
            <person name="Bruggmann R."/>
            <person name="Erb M."/>
        </authorList>
    </citation>
    <scope>NUCLEOTIDE SEQUENCE [LARGE SCALE GENOMIC DNA]</scope>
    <source>
        <strain evidence="1 2">LJ24-63</strain>
    </source>
</reference>
<accession>A0A329XCJ2</accession>
<dbReference type="AlphaFoldDB" id="A0A329XCJ2"/>
<name>A0A329XCJ2_9GAMM</name>
<dbReference type="Proteomes" id="UP000250919">
    <property type="component" value="Unassembled WGS sequence"/>
</dbReference>
<protein>
    <submittedName>
        <fullName evidence="1">Uncharacterized protein</fullName>
    </submittedName>
</protein>
<dbReference type="EMBL" id="NSCM01000009">
    <property type="protein sequence ID" value="RAX13048.1"/>
    <property type="molecule type" value="Genomic_DNA"/>
</dbReference>
<evidence type="ECO:0000313" key="1">
    <source>
        <dbReference type="EMBL" id="RAX13048.1"/>
    </source>
</evidence>
<evidence type="ECO:0000313" key="2">
    <source>
        <dbReference type="Proteomes" id="UP000250919"/>
    </source>
</evidence>